<dbReference type="RefSeq" id="WP_303492839.1">
    <property type="nucleotide sequence ID" value="NZ_JAUOPB010000008.1"/>
</dbReference>
<evidence type="ECO:0000256" key="1">
    <source>
        <dbReference type="SAM" id="Phobius"/>
    </source>
</evidence>
<comment type="caution">
    <text evidence="2">The sequence shown here is derived from an EMBL/GenBank/DDBJ whole genome shotgun (WGS) entry which is preliminary data.</text>
</comment>
<gene>
    <name evidence="2" type="ORF">Q4521_11265</name>
</gene>
<keyword evidence="1" id="KW-0812">Transmembrane</keyword>
<keyword evidence="1" id="KW-0472">Membrane</keyword>
<feature type="transmembrane region" description="Helical" evidence="1">
    <location>
        <begin position="20"/>
        <end position="39"/>
    </location>
</feature>
<feature type="transmembrane region" description="Helical" evidence="1">
    <location>
        <begin position="45"/>
        <end position="65"/>
    </location>
</feature>
<accession>A0AAW7X8H1</accession>
<keyword evidence="1" id="KW-1133">Transmembrane helix</keyword>
<reference evidence="2" key="1">
    <citation type="submission" date="2023-07" db="EMBL/GenBank/DDBJ databases">
        <title>Genome content predicts the carbon catabolic preferences of heterotrophic bacteria.</title>
        <authorList>
            <person name="Gralka M."/>
        </authorList>
    </citation>
    <scope>NUCLEOTIDE SEQUENCE</scope>
    <source>
        <strain evidence="2">I3M17_2</strain>
    </source>
</reference>
<dbReference type="EMBL" id="JAUOPB010000008">
    <property type="protein sequence ID" value="MDO6423053.1"/>
    <property type="molecule type" value="Genomic_DNA"/>
</dbReference>
<proteinExistence type="predicted"/>
<organism evidence="2 3">
    <name type="scientific">Saccharophagus degradans</name>
    <dbReference type="NCBI Taxonomy" id="86304"/>
    <lineage>
        <taxon>Bacteria</taxon>
        <taxon>Pseudomonadati</taxon>
        <taxon>Pseudomonadota</taxon>
        <taxon>Gammaproteobacteria</taxon>
        <taxon>Cellvibrionales</taxon>
        <taxon>Cellvibrionaceae</taxon>
        <taxon>Saccharophagus</taxon>
    </lineage>
</organism>
<evidence type="ECO:0000313" key="3">
    <source>
        <dbReference type="Proteomes" id="UP001169760"/>
    </source>
</evidence>
<sequence>MKDLIENAPKIISEAAKSPLGISALLIMTVSVLVWLLFGESSDEYKVLIFFPVLALFIIVIHYAYSYKEPHSNEKIDENTDEVVEVELTQLPKIAEVTWSDSSEKDGNYTLTTIEAQILESLRGKPDVRWTRELIISSSRKPLDFSKNELSIGIDKLEKKKYINSNQDGIYHVLDLAILYYRSTMGSNTYEIDEADYWDGT</sequence>
<name>A0AAW7X8H1_9GAMM</name>
<protein>
    <submittedName>
        <fullName evidence="2">Uncharacterized protein</fullName>
    </submittedName>
</protein>
<dbReference type="Proteomes" id="UP001169760">
    <property type="component" value="Unassembled WGS sequence"/>
</dbReference>
<dbReference type="AlphaFoldDB" id="A0AAW7X8H1"/>
<evidence type="ECO:0000313" key="2">
    <source>
        <dbReference type="EMBL" id="MDO6423053.1"/>
    </source>
</evidence>